<evidence type="ECO:0000256" key="3">
    <source>
        <dbReference type="ARBA" id="ARBA00023157"/>
    </source>
</evidence>
<name>A0A9D4HFN9_DREPO</name>
<proteinExistence type="predicted"/>
<dbReference type="InterPro" id="IPR013106">
    <property type="entry name" value="Ig_V-set"/>
</dbReference>
<keyword evidence="2" id="KW-0472">Membrane</keyword>
<dbReference type="InterPro" id="IPR051275">
    <property type="entry name" value="Cell_adhesion_signaling"/>
</dbReference>
<dbReference type="EMBL" id="JAIWYP010000013">
    <property type="protein sequence ID" value="KAH3717332.1"/>
    <property type="molecule type" value="Genomic_DNA"/>
</dbReference>
<dbReference type="AlphaFoldDB" id="A0A9D4HFN9"/>
<dbReference type="SUPFAM" id="SSF48726">
    <property type="entry name" value="Immunoglobulin"/>
    <property type="match status" value="2"/>
</dbReference>
<comment type="subcellular location">
    <subcellularLocation>
        <location evidence="1">Membrane</location>
        <topology evidence="1">Single-pass type I membrane protein</topology>
    </subcellularLocation>
</comment>
<dbReference type="InterPro" id="IPR007110">
    <property type="entry name" value="Ig-like_dom"/>
</dbReference>
<dbReference type="InterPro" id="IPR013783">
    <property type="entry name" value="Ig-like_fold"/>
</dbReference>
<dbReference type="Proteomes" id="UP000828390">
    <property type="component" value="Unassembled WGS sequence"/>
</dbReference>
<dbReference type="Pfam" id="PF07686">
    <property type="entry name" value="V-set"/>
    <property type="match status" value="1"/>
</dbReference>
<dbReference type="PANTHER" id="PTHR11640">
    <property type="entry name" value="NEPHRIN"/>
    <property type="match status" value="1"/>
</dbReference>
<evidence type="ECO:0000256" key="1">
    <source>
        <dbReference type="ARBA" id="ARBA00004479"/>
    </source>
</evidence>
<evidence type="ECO:0000256" key="6">
    <source>
        <dbReference type="SAM" id="MobiDB-lite"/>
    </source>
</evidence>
<dbReference type="PANTHER" id="PTHR11640:SF31">
    <property type="entry name" value="IRREGULAR CHIASM C-ROUGHEST PROTEIN-RELATED"/>
    <property type="match status" value="1"/>
</dbReference>
<gene>
    <name evidence="8" type="ORF">DPMN_060115</name>
</gene>
<feature type="domain" description="Ig-like" evidence="7">
    <location>
        <begin position="16"/>
        <end position="141"/>
    </location>
</feature>
<keyword evidence="4" id="KW-0325">Glycoprotein</keyword>
<dbReference type="InterPro" id="IPR036179">
    <property type="entry name" value="Ig-like_dom_sf"/>
</dbReference>
<dbReference type="GO" id="GO:0005886">
    <property type="term" value="C:plasma membrane"/>
    <property type="evidence" value="ECO:0007669"/>
    <property type="project" value="TreeGrafter"/>
</dbReference>
<dbReference type="SMART" id="SM00409">
    <property type="entry name" value="IG"/>
    <property type="match status" value="1"/>
</dbReference>
<feature type="region of interest" description="Disordered" evidence="6">
    <location>
        <begin position="283"/>
        <end position="312"/>
    </location>
</feature>
<keyword evidence="3" id="KW-1015">Disulfide bond</keyword>
<accession>A0A9D4HFN9</accession>
<dbReference type="InterPro" id="IPR003599">
    <property type="entry name" value="Ig_sub"/>
</dbReference>
<sequence>MLSVVPVNGACVMVSPNITVKPTPEPLLDPGQRVDISLKCVGSEKYLSYYIRNNVIWDFKDNNGTFHPITYSFYEAQGNNTQYADLNFKSGRFEFKHDATKDDNYQFILSIHGVKYSDDGEYTCTLMKGSTKTVADMKTVKVTVVHPVDSVILSLYDSRGAKVEVSNASVVAREIKPGKYTAQCQATGSNPAPKIEIKIDGNSIVASDTGYKAIVSGRPSYSGTVRQNITIAALDIDQFFTCEANIPGTYYATKEATIQLKAVIRNITTAEYDMVLDKSEHYYTQPQQDGSAPSEHPYAALSGRESSAYENP</sequence>
<dbReference type="GO" id="GO:0050839">
    <property type="term" value="F:cell adhesion molecule binding"/>
    <property type="evidence" value="ECO:0007669"/>
    <property type="project" value="TreeGrafter"/>
</dbReference>
<evidence type="ECO:0000313" key="8">
    <source>
        <dbReference type="EMBL" id="KAH3717332.1"/>
    </source>
</evidence>
<evidence type="ECO:0000256" key="5">
    <source>
        <dbReference type="ARBA" id="ARBA00023319"/>
    </source>
</evidence>
<comment type="caution">
    <text evidence="8">The sequence shown here is derived from an EMBL/GenBank/DDBJ whole genome shotgun (WGS) entry which is preliminary data.</text>
</comment>
<evidence type="ECO:0000256" key="2">
    <source>
        <dbReference type="ARBA" id="ARBA00023136"/>
    </source>
</evidence>
<evidence type="ECO:0000259" key="7">
    <source>
        <dbReference type="PROSITE" id="PS50835"/>
    </source>
</evidence>
<evidence type="ECO:0000313" key="9">
    <source>
        <dbReference type="Proteomes" id="UP000828390"/>
    </source>
</evidence>
<dbReference type="Gene3D" id="2.60.40.10">
    <property type="entry name" value="Immunoglobulins"/>
    <property type="match status" value="2"/>
</dbReference>
<dbReference type="PROSITE" id="PS50835">
    <property type="entry name" value="IG_LIKE"/>
    <property type="match status" value="1"/>
</dbReference>
<protein>
    <recommendedName>
        <fullName evidence="7">Ig-like domain-containing protein</fullName>
    </recommendedName>
</protein>
<keyword evidence="9" id="KW-1185">Reference proteome</keyword>
<organism evidence="8 9">
    <name type="scientific">Dreissena polymorpha</name>
    <name type="common">Zebra mussel</name>
    <name type="synonym">Mytilus polymorpha</name>
    <dbReference type="NCBI Taxonomy" id="45954"/>
    <lineage>
        <taxon>Eukaryota</taxon>
        <taxon>Metazoa</taxon>
        <taxon>Spiralia</taxon>
        <taxon>Lophotrochozoa</taxon>
        <taxon>Mollusca</taxon>
        <taxon>Bivalvia</taxon>
        <taxon>Autobranchia</taxon>
        <taxon>Heteroconchia</taxon>
        <taxon>Euheterodonta</taxon>
        <taxon>Imparidentia</taxon>
        <taxon>Neoheterodontei</taxon>
        <taxon>Myida</taxon>
        <taxon>Dreissenoidea</taxon>
        <taxon>Dreissenidae</taxon>
        <taxon>Dreissena</taxon>
    </lineage>
</organism>
<keyword evidence="5" id="KW-0393">Immunoglobulin domain</keyword>
<reference evidence="8" key="1">
    <citation type="journal article" date="2019" name="bioRxiv">
        <title>The Genome of the Zebra Mussel, Dreissena polymorpha: A Resource for Invasive Species Research.</title>
        <authorList>
            <person name="McCartney M.A."/>
            <person name="Auch B."/>
            <person name="Kono T."/>
            <person name="Mallez S."/>
            <person name="Zhang Y."/>
            <person name="Obille A."/>
            <person name="Becker A."/>
            <person name="Abrahante J.E."/>
            <person name="Garbe J."/>
            <person name="Badalamenti J.P."/>
            <person name="Herman A."/>
            <person name="Mangelson H."/>
            <person name="Liachko I."/>
            <person name="Sullivan S."/>
            <person name="Sone E.D."/>
            <person name="Koren S."/>
            <person name="Silverstein K.A.T."/>
            <person name="Beckman K.B."/>
            <person name="Gohl D.M."/>
        </authorList>
    </citation>
    <scope>NUCLEOTIDE SEQUENCE</scope>
    <source>
        <strain evidence="8">Duluth1</strain>
        <tissue evidence="8">Whole animal</tissue>
    </source>
</reference>
<evidence type="ECO:0000256" key="4">
    <source>
        <dbReference type="ARBA" id="ARBA00023180"/>
    </source>
</evidence>
<dbReference type="GO" id="GO:0005911">
    <property type="term" value="C:cell-cell junction"/>
    <property type="evidence" value="ECO:0007669"/>
    <property type="project" value="TreeGrafter"/>
</dbReference>
<dbReference type="GO" id="GO:0098609">
    <property type="term" value="P:cell-cell adhesion"/>
    <property type="evidence" value="ECO:0007669"/>
    <property type="project" value="TreeGrafter"/>
</dbReference>
<reference evidence="8" key="2">
    <citation type="submission" date="2020-11" db="EMBL/GenBank/DDBJ databases">
        <authorList>
            <person name="McCartney M.A."/>
            <person name="Auch B."/>
            <person name="Kono T."/>
            <person name="Mallez S."/>
            <person name="Becker A."/>
            <person name="Gohl D.M."/>
            <person name="Silverstein K.A.T."/>
            <person name="Koren S."/>
            <person name="Bechman K.B."/>
            <person name="Herman A."/>
            <person name="Abrahante J.E."/>
            <person name="Garbe J."/>
        </authorList>
    </citation>
    <scope>NUCLEOTIDE SEQUENCE</scope>
    <source>
        <strain evidence="8">Duluth1</strain>
        <tissue evidence="8">Whole animal</tissue>
    </source>
</reference>